<reference evidence="2 3" key="1">
    <citation type="submission" date="2019-05" db="EMBL/GenBank/DDBJ databases">
        <title>Emergence of the Ug99 lineage of the wheat stem rust pathogen through somatic hybridization.</title>
        <authorList>
            <person name="Li F."/>
            <person name="Upadhyaya N.M."/>
            <person name="Sperschneider J."/>
            <person name="Matny O."/>
            <person name="Nguyen-Phuc H."/>
            <person name="Mago R."/>
            <person name="Raley C."/>
            <person name="Miller M.E."/>
            <person name="Silverstein K.A.T."/>
            <person name="Henningsen E."/>
            <person name="Hirsch C.D."/>
            <person name="Visser B."/>
            <person name="Pretorius Z.A."/>
            <person name="Steffenson B.J."/>
            <person name="Schwessinger B."/>
            <person name="Dodds P.N."/>
            <person name="Figueroa M."/>
        </authorList>
    </citation>
    <scope>NUCLEOTIDE SEQUENCE [LARGE SCALE GENOMIC DNA]</scope>
    <source>
        <strain evidence="2">21-0</strain>
    </source>
</reference>
<sequence length="181" mass="19646">MQAPTRLALEPSRAEDGPGLGPKRKSAPSLAPTGNSNCFDRISEATWTWARRADHTAKLVTKSPTFAMSQKSLDSAVAQGAEVASRRCHDAFKHNPLDQSDRSTSGTFRGALRHPGHQDLQSRGWGFFKRSINACLVKRASEANVRKWKPSSLFVVNGGAWRMNSYLHVNGAGASSAPEDS</sequence>
<accession>A0A5B0NWM7</accession>
<comment type="caution">
    <text evidence="2">The sequence shown here is derived from an EMBL/GenBank/DDBJ whole genome shotgun (WGS) entry which is preliminary data.</text>
</comment>
<keyword evidence="3" id="KW-1185">Reference proteome</keyword>
<feature type="region of interest" description="Disordered" evidence="1">
    <location>
        <begin position="1"/>
        <end position="37"/>
    </location>
</feature>
<dbReference type="EMBL" id="VSWC01000080">
    <property type="protein sequence ID" value="KAA1092944.1"/>
    <property type="molecule type" value="Genomic_DNA"/>
</dbReference>
<proteinExistence type="predicted"/>
<dbReference type="Proteomes" id="UP000324748">
    <property type="component" value="Unassembled WGS sequence"/>
</dbReference>
<evidence type="ECO:0000256" key="1">
    <source>
        <dbReference type="SAM" id="MobiDB-lite"/>
    </source>
</evidence>
<name>A0A5B0NWM7_PUCGR</name>
<organism evidence="2 3">
    <name type="scientific">Puccinia graminis f. sp. tritici</name>
    <dbReference type="NCBI Taxonomy" id="56615"/>
    <lineage>
        <taxon>Eukaryota</taxon>
        <taxon>Fungi</taxon>
        <taxon>Dikarya</taxon>
        <taxon>Basidiomycota</taxon>
        <taxon>Pucciniomycotina</taxon>
        <taxon>Pucciniomycetes</taxon>
        <taxon>Pucciniales</taxon>
        <taxon>Pucciniaceae</taxon>
        <taxon>Puccinia</taxon>
    </lineage>
</organism>
<gene>
    <name evidence="2" type="ORF">PGT21_018736</name>
</gene>
<evidence type="ECO:0000313" key="3">
    <source>
        <dbReference type="Proteomes" id="UP000324748"/>
    </source>
</evidence>
<evidence type="ECO:0000313" key="2">
    <source>
        <dbReference type="EMBL" id="KAA1092944.1"/>
    </source>
</evidence>
<protein>
    <submittedName>
        <fullName evidence="2">Uncharacterized protein</fullName>
    </submittedName>
</protein>
<dbReference type="AlphaFoldDB" id="A0A5B0NWM7"/>